<keyword evidence="4 11" id="KW-0328">Glycosyltransferase</keyword>
<comment type="subcellular location">
    <subcellularLocation>
        <location evidence="1 11">Cell membrane</location>
        <topology evidence="1 11">Multi-pass membrane protein</topology>
    </subcellularLocation>
</comment>
<evidence type="ECO:0000256" key="5">
    <source>
        <dbReference type="ARBA" id="ARBA00022679"/>
    </source>
</evidence>
<gene>
    <name evidence="14" type="ORF">PHYBLDRAFT_108959</name>
</gene>
<evidence type="ECO:0000256" key="7">
    <source>
        <dbReference type="ARBA" id="ARBA00022989"/>
    </source>
</evidence>
<dbReference type="GO" id="GO:0004100">
    <property type="term" value="F:chitin synthase activity"/>
    <property type="evidence" value="ECO:0007669"/>
    <property type="project" value="UniProtKB-UniRule"/>
</dbReference>
<keyword evidence="3 11" id="KW-1003">Cell membrane</keyword>
<evidence type="ECO:0000256" key="10">
    <source>
        <dbReference type="ARBA" id="ARBA00024009"/>
    </source>
</evidence>
<dbReference type="GO" id="GO:0071555">
    <property type="term" value="P:cell wall organization"/>
    <property type="evidence" value="ECO:0007669"/>
    <property type="project" value="UniProtKB-KW"/>
</dbReference>
<feature type="compositionally biased region" description="Polar residues" evidence="12">
    <location>
        <begin position="1"/>
        <end position="15"/>
    </location>
</feature>
<evidence type="ECO:0000313" key="15">
    <source>
        <dbReference type="Proteomes" id="UP000077315"/>
    </source>
</evidence>
<dbReference type="GeneID" id="28988988"/>
<evidence type="ECO:0000259" key="13">
    <source>
        <dbReference type="Pfam" id="PF08407"/>
    </source>
</evidence>
<dbReference type="FunCoup" id="A0A163E5I9">
    <property type="interactions" value="48"/>
</dbReference>
<evidence type="ECO:0000256" key="4">
    <source>
        <dbReference type="ARBA" id="ARBA00022676"/>
    </source>
</evidence>
<keyword evidence="5 11" id="KW-0808">Transferase</keyword>
<comment type="similarity">
    <text evidence="11">Belongs to the chitin synthase family.</text>
</comment>
<evidence type="ECO:0000256" key="12">
    <source>
        <dbReference type="SAM" id="MobiDB-lite"/>
    </source>
</evidence>
<dbReference type="Proteomes" id="UP000077315">
    <property type="component" value="Unassembled WGS sequence"/>
</dbReference>
<dbReference type="EMBL" id="KV440975">
    <property type="protein sequence ID" value="OAD76800.1"/>
    <property type="molecule type" value="Genomic_DNA"/>
</dbReference>
<reference evidence="15" key="1">
    <citation type="submission" date="2015-06" db="EMBL/GenBank/DDBJ databases">
        <title>Expansion of signal transduction pathways in fungi by whole-genome duplication.</title>
        <authorList>
            <consortium name="DOE Joint Genome Institute"/>
            <person name="Corrochano L.M."/>
            <person name="Kuo A."/>
            <person name="Marcet-Houben M."/>
            <person name="Polaino S."/>
            <person name="Salamov A."/>
            <person name="Villalobos J.M."/>
            <person name="Alvarez M.I."/>
            <person name="Avalos J."/>
            <person name="Benito E.P."/>
            <person name="Benoit I."/>
            <person name="Burger G."/>
            <person name="Camino L.P."/>
            <person name="Canovas D."/>
            <person name="Cerda-Olmedo E."/>
            <person name="Cheng J.-F."/>
            <person name="Dominguez A."/>
            <person name="Elias M."/>
            <person name="Eslava A.P."/>
            <person name="Glaser F."/>
            <person name="Grimwood J."/>
            <person name="Gutierrez G."/>
            <person name="Heitman J."/>
            <person name="Henrissat B."/>
            <person name="Iturriaga E.A."/>
            <person name="Lang B.F."/>
            <person name="Lavin J.L."/>
            <person name="Lee S."/>
            <person name="Li W."/>
            <person name="Lindquist E."/>
            <person name="Lopez-Garcia S."/>
            <person name="Luque E.M."/>
            <person name="Marcos A.T."/>
            <person name="Martin J."/>
            <person name="McCluskey K."/>
            <person name="Medina H.R."/>
            <person name="Miralles-Duran A."/>
            <person name="Miyazaki A."/>
            <person name="Munoz-Torres E."/>
            <person name="Oguiza J.A."/>
            <person name="Ohm R."/>
            <person name="Olmedo M."/>
            <person name="Orejas M."/>
            <person name="Ortiz-Castellanos L."/>
            <person name="Pisabarro A.G."/>
            <person name="Rodriguez-Romero J."/>
            <person name="Ruiz-Herrera J."/>
            <person name="Ruiz-Vazquez R."/>
            <person name="Sanz C."/>
            <person name="Schackwitz W."/>
            <person name="Schmutz J."/>
            <person name="Shahriari M."/>
            <person name="Shelest E."/>
            <person name="Silva-Franco F."/>
            <person name="Soanes D."/>
            <person name="Syed K."/>
            <person name="Tagua V.G."/>
            <person name="Talbot N.J."/>
            <person name="Thon M."/>
            <person name="De vries R.P."/>
            <person name="Wiebenga A."/>
            <person name="Yadav J.S."/>
            <person name="Braun E.L."/>
            <person name="Baker S."/>
            <person name="Garre V."/>
            <person name="Horwitz B."/>
            <person name="Torres-Martinez S."/>
            <person name="Idnurm A."/>
            <person name="Herrera-Estrella A."/>
            <person name="Gabaldon T."/>
            <person name="Grigoriev I.V."/>
        </authorList>
    </citation>
    <scope>NUCLEOTIDE SEQUENCE [LARGE SCALE GENOMIC DNA]</scope>
    <source>
        <strain evidence="15">NRRL 1555(-)</strain>
    </source>
</reference>
<keyword evidence="8 11" id="KW-0472">Membrane</keyword>
<evidence type="ECO:0000256" key="11">
    <source>
        <dbReference type="RuleBase" id="RU366040"/>
    </source>
</evidence>
<dbReference type="STRING" id="763407.A0A163E5I9"/>
<dbReference type="GO" id="GO:0006031">
    <property type="term" value="P:chitin biosynthetic process"/>
    <property type="evidence" value="ECO:0007669"/>
    <property type="project" value="UniProtKB-UniRule"/>
</dbReference>
<sequence>MTLKNGSPSGVNSTDPGDRHPPIHSSSSNSPLPQPQPHPHPNPHTHLQPQPQPQHQQQPARSTSRNLFSSRIPYFSAPIAASHTPRPTDESLGLQNPGRASVTTLVESSPQHQQQTLKSHPVTVPKSRRYATRRIQLTRGNLVLDCPVPDRLLKAVARKEEEFSTMRYTAATCEPDDFQSRGYTLRPQLYNRQTELFIVMTMYNEDEILFTRTMHGVMKNIAHLCSLQNSSMWGPDGWKKVVVSIVADGRKIINKRVLSVLASMGVYQSGIAKNMVDNKHVTAHIYEFTTQISIDPELKLKGIDKGIVPVQIMFCLKEKNAKKINSHRWFFSAFGPLLQPNICVLLDVGTRPGYSSIYQLWKTFDRNPNVGGACGEIRAMLGPVFSYLLNPLVAAQNFEYKMSNILDKPLESVFGYISVLPGAFSAYRYQALLNDINGHGPLEKYFKGENLGSQDGADEKSGLFEANMYLAEDRILCFELVAKRNERWLLHYCNSAFAETDVPDQLAEFISQRRRWLNGSFFAGVYGLWHFKSIWTSRHSFTRVFLLSIEGIYNVINLIFSWLTIGNFYITFYFITKSLANPDVDPFGQGWGARIFDMLRYFYMFLIFLLFICSMGNRPQGSKWLFVGSLIAFSVIMCYMMFASSWVIYKGIQNASETIGWTNSLNTNVGLVFENTGLRNMIVSLAATYGLYFVSSLLYGQPWHMFTSFLPYLLLLPGYVNILNIYAFCNTHDVSWGTKGDNSVAKDLGVVKVSDNKQQTVEVELPAEQRDVNIEFEEALLTLDAKVPIEKGSGNKSKEDYHRSFRTHLVLAWIASNALLVAFVTSTPFSTIYVESVGTTYMSVILWVNAGLSAFRFIGSMMYLVLRLFTST</sequence>
<evidence type="ECO:0000256" key="9">
    <source>
        <dbReference type="ARBA" id="ARBA00023316"/>
    </source>
</evidence>
<feature type="transmembrane region" description="Helical" evidence="11">
    <location>
        <begin position="552"/>
        <end position="575"/>
    </location>
</feature>
<feature type="transmembrane region" description="Helical" evidence="11">
    <location>
        <begin position="515"/>
        <end position="531"/>
    </location>
</feature>
<feature type="transmembrane region" description="Helical" evidence="11">
    <location>
        <begin position="595"/>
        <end position="612"/>
    </location>
</feature>
<name>A0A163E5I9_PHYB8</name>
<feature type="domain" description="Chitin synthase N-terminal" evidence="13">
    <location>
        <begin position="132"/>
        <end position="195"/>
    </location>
</feature>
<keyword evidence="9 11" id="KW-0961">Cell wall biogenesis/degradation</keyword>
<feature type="transmembrane region" description="Helical" evidence="11">
    <location>
        <begin position="681"/>
        <end position="700"/>
    </location>
</feature>
<dbReference type="InterPro" id="IPR004835">
    <property type="entry name" value="Chitin_synth"/>
</dbReference>
<dbReference type="RefSeq" id="XP_018294840.1">
    <property type="nucleotide sequence ID" value="XM_018428082.1"/>
</dbReference>
<dbReference type="AlphaFoldDB" id="A0A163E5I9"/>
<keyword evidence="6 11" id="KW-0812">Transmembrane</keyword>
<dbReference type="Pfam" id="PF01644">
    <property type="entry name" value="Chitin_synth_1"/>
    <property type="match status" value="1"/>
</dbReference>
<feature type="transmembrane region" description="Helical" evidence="11">
    <location>
        <begin position="844"/>
        <end position="866"/>
    </location>
</feature>
<keyword evidence="7 11" id="KW-1133">Transmembrane helix</keyword>
<evidence type="ECO:0000256" key="8">
    <source>
        <dbReference type="ARBA" id="ARBA00023136"/>
    </source>
</evidence>
<dbReference type="GO" id="GO:0030428">
    <property type="term" value="C:cell septum"/>
    <property type="evidence" value="ECO:0007669"/>
    <property type="project" value="TreeGrafter"/>
</dbReference>
<keyword evidence="15" id="KW-1185">Reference proteome</keyword>
<evidence type="ECO:0000256" key="1">
    <source>
        <dbReference type="ARBA" id="ARBA00004651"/>
    </source>
</evidence>
<dbReference type="CDD" id="cd04190">
    <property type="entry name" value="Chitin_synth_C"/>
    <property type="match status" value="1"/>
</dbReference>
<dbReference type="PANTHER" id="PTHR22914:SF9">
    <property type="entry name" value="CHITIN SYNTHASE 1"/>
    <property type="match status" value="1"/>
</dbReference>
<proteinExistence type="inferred from homology"/>
<evidence type="ECO:0000256" key="2">
    <source>
        <dbReference type="ARBA" id="ARBA00012543"/>
    </source>
</evidence>
<organism evidence="14 15">
    <name type="scientific">Phycomyces blakesleeanus (strain ATCC 8743b / DSM 1359 / FGSC 10004 / NBRC 33097 / NRRL 1555)</name>
    <dbReference type="NCBI Taxonomy" id="763407"/>
    <lineage>
        <taxon>Eukaryota</taxon>
        <taxon>Fungi</taxon>
        <taxon>Fungi incertae sedis</taxon>
        <taxon>Mucoromycota</taxon>
        <taxon>Mucoromycotina</taxon>
        <taxon>Mucoromycetes</taxon>
        <taxon>Mucorales</taxon>
        <taxon>Phycomycetaceae</taxon>
        <taxon>Phycomyces</taxon>
    </lineage>
</organism>
<evidence type="ECO:0000256" key="3">
    <source>
        <dbReference type="ARBA" id="ARBA00022475"/>
    </source>
</evidence>
<dbReference type="InterPro" id="IPR029044">
    <property type="entry name" value="Nucleotide-diphossugar_trans"/>
</dbReference>
<dbReference type="SUPFAM" id="SSF53448">
    <property type="entry name" value="Nucleotide-diphospho-sugar transferases"/>
    <property type="match status" value="1"/>
</dbReference>
<feature type="region of interest" description="Disordered" evidence="12">
    <location>
        <begin position="102"/>
        <end position="123"/>
    </location>
</feature>
<comment type="function">
    <text evidence="10 11">Polymerizes chitin, a structural polymer of the cell wall and septum, by transferring the sugar moiety of UDP-GlcNAc to the non-reducing end of the growing chitin polymer.</text>
</comment>
<feature type="region of interest" description="Disordered" evidence="12">
    <location>
        <begin position="1"/>
        <end position="64"/>
    </location>
</feature>
<feature type="transmembrane region" description="Helical" evidence="11">
    <location>
        <begin position="624"/>
        <end position="649"/>
    </location>
</feature>
<comment type="catalytic activity">
    <reaction evidence="11">
        <text>[(1-&gt;4)-N-acetyl-beta-D-glucosaminyl](n) + UDP-N-acetyl-alpha-D-glucosamine = [(1-&gt;4)-N-acetyl-beta-D-glucosaminyl](n+1) + UDP + H(+)</text>
        <dbReference type="Rhea" id="RHEA:16637"/>
        <dbReference type="Rhea" id="RHEA-COMP:9593"/>
        <dbReference type="Rhea" id="RHEA-COMP:9595"/>
        <dbReference type="ChEBI" id="CHEBI:15378"/>
        <dbReference type="ChEBI" id="CHEBI:17029"/>
        <dbReference type="ChEBI" id="CHEBI:57705"/>
        <dbReference type="ChEBI" id="CHEBI:58223"/>
        <dbReference type="EC" id="2.4.1.16"/>
    </reaction>
</comment>
<dbReference type="InterPro" id="IPR013616">
    <property type="entry name" value="Chitin_synth_N"/>
</dbReference>
<dbReference type="Pfam" id="PF08407">
    <property type="entry name" value="Chitin_synth_1N"/>
    <property type="match status" value="1"/>
</dbReference>
<dbReference type="GO" id="GO:0005886">
    <property type="term" value="C:plasma membrane"/>
    <property type="evidence" value="ECO:0007669"/>
    <property type="project" value="UniProtKB-SubCell"/>
</dbReference>
<feature type="compositionally biased region" description="Polar residues" evidence="12">
    <location>
        <begin position="102"/>
        <end position="118"/>
    </location>
</feature>
<evidence type="ECO:0000313" key="14">
    <source>
        <dbReference type="EMBL" id="OAD76800.1"/>
    </source>
</evidence>
<feature type="compositionally biased region" description="Low complexity" evidence="12">
    <location>
        <begin position="44"/>
        <end position="59"/>
    </location>
</feature>
<dbReference type="EC" id="2.4.1.16" evidence="2 11"/>
<dbReference type="PANTHER" id="PTHR22914">
    <property type="entry name" value="CHITIN SYNTHASE"/>
    <property type="match status" value="1"/>
</dbReference>
<feature type="compositionally biased region" description="Pro residues" evidence="12">
    <location>
        <begin position="32"/>
        <end position="42"/>
    </location>
</feature>
<feature type="transmembrane region" description="Helical" evidence="11">
    <location>
        <begin position="805"/>
        <end position="824"/>
    </location>
</feature>
<dbReference type="VEuPathDB" id="FungiDB:PHYBLDRAFT_108959"/>
<dbReference type="InParanoid" id="A0A163E5I9"/>
<dbReference type="OrthoDB" id="26569at2759"/>
<evidence type="ECO:0000256" key="6">
    <source>
        <dbReference type="ARBA" id="ARBA00022692"/>
    </source>
</evidence>
<protein>
    <recommendedName>
        <fullName evidence="2 11">Chitin synthase</fullName>
        <ecNumber evidence="2 11">2.4.1.16</ecNumber>
    </recommendedName>
</protein>
<accession>A0A163E5I9</accession>